<keyword evidence="2" id="KW-1185">Reference proteome</keyword>
<dbReference type="EMBL" id="CR555306">
    <property type="protein sequence ID" value="CAI06234.1"/>
    <property type="molecule type" value="Genomic_DNA"/>
</dbReference>
<reference evidence="1 2" key="1">
    <citation type="journal article" date="2005" name="Arch. Microbiol.">
        <title>The genome sequence of an anaerobic aromatic-degrading denitrifying bacterium, strain EbN1.</title>
        <authorList>
            <person name="Rabus R."/>
            <person name="Kube M."/>
            <person name="Heider J."/>
            <person name="Beck A."/>
            <person name="Heitmann K."/>
            <person name="Widdel F."/>
            <person name="Reinhardt R."/>
        </authorList>
    </citation>
    <scope>NUCLEOTIDE SEQUENCE [LARGE SCALE GENOMIC DNA]</scope>
    <source>
        <strain evidence="1 2">EbN1</strain>
    </source>
</reference>
<dbReference type="HOGENOM" id="CLU_1114048_0_0_4"/>
<evidence type="ECO:0000313" key="1">
    <source>
        <dbReference type="EMBL" id="CAI06234.1"/>
    </source>
</evidence>
<sequence length="249" mass="27666">MGAGQKSKRSGAVTGWLHRCAQPRNGAVFLMMHAAGFRGGDVLGAALLRHLGNISRMFKVRPLPLPLSQPLRNRLRQPQALRSRFFAEMKICRTGRSRGRKGQRFDGPPPSCTCRCASNSAWVAPLALKRSKSASRRLLTASAYASPSAWLRRFRRLVTVRGRFCMMLFSCACERMCAREFSGLGLAWHLPGGCRARRAGLSTRPLSFFWLGIAREREPGGYRAPSAGLLNRPPFADLNSAQEGDFFRE</sequence>
<dbReference type="Proteomes" id="UP000006552">
    <property type="component" value="Chromosome"/>
</dbReference>
<gene>
    <name evidence="1" type="ORF">ebA196</name>
</gene>
<organism evidence="1 2">
    <name type="scientific">Aromatoleum aromaticum (strain DSM 19018 / LMG 30748 / EbN1)</name>
    <name type="common">Azoarcus sp. (strain EbN1)</name>
    <dbReference type="NCBI Taxonomy" id="76114"/>
    <lineage>
        <taxon>Bacteria</taxon>
        <taxon>Pseudomonadati</taxon>
        <taxon>Pseudomonadota</taxon>
        <taxon>Betaproteobacteria</taxon>
        <taxon>Rhodocyclales</taxon>
        <taxon>Rhodocyclaceae</taxon>
        <taxon>Aromatoleum</taxon>
    </lineage>
</organism>
<name>Q5P8X5_AROAE</name>
<proteinExistence type="predicted"/>
<dbReference type="AlphaFoldDB" id="Q5P8X5"/>
<accession>Q5P8X5</accession>
<dbReference type="KEGG" id="eba:ebA196"/>
<protein>
    <submittedName>
        <fullName evidence="1">Uncharacterized protein</fullName>
    </submittedName>
</protein>
<evidence type="ECO:0000313" key="2">
    <source>
        <dbReference type="Proteomes" id="UP000006552"/>
    </source>
</evidence>